<evidence type="ECO:0000313" key="9">
    <source>
        <dbReference type="Proteomes" id="UP000824469"/>
    </source>
</evidence>
<keyword evidence="9" id="KW-1185">Reference proteome</keyword>
<gene>
    <name evidence="8" type="ORF">KI387_004180</name>
</gene>
<sequence length="387" mass="44041">MAPGMNVNVAKQAELLKQEGNTYFKKERLVAAIEAYTQAITLCPNVPAYWTNRALCHRKRYDWEKVEADCRKALELDTSSVKAYYMLGLALLQRKQYAGGVKLLQKALELGRGANPSSYMVEEIWQELAKARYLEWESASSVRLKKQQELRVICERALQREHESTVIQSSQSNILPPLTAEWPNWSRKSTNDGDMESTDLEGESVSCQNSINLDLGNVYKERCEILSDVFNKAAEADIPSEVPMKEGTLNAHLMDFPFVCCGNGKGQSNRSHLCNLEKRFQYNQPQPIWEKLLATNRAYKLFDVSIYSTLCSNAHLHQTIFLAFRRGVRSQVSFFMREEYSSSMAEIPLKELPEASLKDCGSEVEAKKEWGPTKSEQLRLISEVISN</sequence>
<evidence type="ECO:0000256" key="3">
    <source>
        <dbReference type="ARBA" id="ARBA00022679"/>
    </source>
</evidence>
<evidence type="ECO:0000256" key="6">
    <source>
        <dbReference type="ARBA" id="ARBA00022803"/>
    </source>
</evidence>
<keyword evidence="3" id="KW-0808">Transferase</keyword>
<feature type="repeat" description="TPR" evidence="7">
    <location>
        <begin position="81"/>
        <end position="114"/>
    </location>
</feature>
<dbReference type="Proteomes" id="UP000824469">
    <property type="component" value="Unassembled WGS sequence"/>
</dbReference>
<evidence type="ECO:0000313" key="8">
    <source>
        <dbReference type="EMBL" id="KAH9332072.1"/>
    </source>
</evidence>
<dbReference type="InterPro" id="IPR019734">
    <property type="entry name" value="TPR_rpt"/>
</dbReference>
<organism evidence="8 9">
    <name type="scientific">Taxus chinensis</name>
    <name type="common">Chinese yew</name>
    <name type="synonym">Taxus wallichiana var. chinensis</name>
    <dbReference type="NCBI Taxonomy" id="29808"/>
    <lineage>
        <taxon>Eukaryota</taxon>
        <taxon>Viridiplantae</taxon>
        <taxon>Streptophyta</taxon>
        <taxon>Embryophyta</taxon>
        <taxon>Tracheophyta</taxon>
        <taxon>Spermatophyta</taxon>
        <taxon>Pinopsida</taxon>
        <taxon>Pinidae</taxon>
        <taxon>Conifers II</taxon>
        <taxon>Cupressales</taxon>
        <taxon>Taxaceae</taxon>
        <taxon>Taxus</taxon>
    </lineage>
</organism>
<dbReference type="PROSITE" id="PS50005">
    <property type="entry name" value="TPR"/>
    <property type="match status" value="2"/>
</dbReference>
<dbReference type="EC" id="2.3.2.27" evidence="2"/>
<dbReference type="GO" id="GO:0000209">
    <property type="term" value="P:protein polyubiquitination"/>
    <property type="evidence" value="ECO:0007669"/>
    <property type="project" value="TreeGrafter"/>
</dbReference>
<proteinExistence type="predicted"/>
<evidence type="ECO:0000256" key="5">
    <source>
        <dbReference type="ARBA" id="ARBA00022786"/>
    </source>
</evidence>
<keyword evidence="6 7" id="KW-0802">TPR repeat</keyword>
<keyword evidence="5" id="KW-0833">Ubl conjugation pathway</keyword>
<evidence type="ECO:0000256" key="1">
    <source>
        <dbReference type="ARBA" id="ARBA00000900"/>
    </source>
</evidence>
<dbReference type="GO" id="GO:0051087">
    <property type="term" value="F:protein-folding chaperone binding"/>
    <property type="evidence" value="ECO:0007669"/>
    <property type="project" value="TreeGrafter"/>
</dbReference>
<dbReference type="GO" id="GO:0043161">
    <property type="term" value="P:proteasome-mediated ubiquitin-dependent protein catabolic process"/>
    <property type="evidence" value="ECO:0007669"/>
    <property type="project" value="TreeGrafter"/>
</dbReference>
<dbReference type="OMA" id="YLEWESA"/>
<dbReference type="AlphaFoldDB" id="A0AA38H2U6"/>
<dbReference type="GO" id="GO:0071218">
    <property type="term" value="P:cellular response to misfolded protein"/>
    <property type="evidence" value="ECO:0007669"/>
    <property type="project" value="TreeGrafter"/>
</dbReference>
<dbReference type="InterPro" id="IPR013105">
    <property type="entry name" value="TPR_2"/>
</dbReference>
<dbReference type="PANTHER" id="PTHR46803:SF2">
    <property type="entry name" value="E3 UBIQUITIN-PROTEIN LIGASE CHIP"/>
    <property type="match status" value="1"/>
</dbReference>
<reference evidence="8 9" key="1">
    <citation type="journal article" date="2021" name="Nat. Plants">
        <title>The Taxus genome provides insights into paclitaxel biosynthesis.</title>
        <authorList>
            <person name="Xiong X."/>
            <person name="Gou J."/>
            <person name="Liao Q."/>
            <person name="Li Y."/>
            <person name="Zhou Q."/>
            <person name="Bi G."/>
            <person name="Li C."/>
            <person name="Du R."/>
            <person name="Wang X."/>
            <person name="Sun T."/>
            <person name="Guo L."/>
            <person name="Liang H."/>
            <person name="Lu P."/>
            <person name="Wu Y."/>
            <person name="Zhang Z."/>
            <person name="Ro D.K."/>
            <person name="Shang Y."/>
            <person name="Huang S."/>
            <person name="Yan J."/>
        </authorList>
    </citation>
    <scope>NUCLEOTIDE SEQUENCE [LARGE SCALE GENOMIC DNA]</scope>
    <source>
        <strain evidence="8">Ta-2019</strain>
    </source>
</reference>
<accession>A0AA38H2U6</accession>
<comment type="caution">
    <text evidence="8">The sequence shown here is derived from an EMBL/GenBank/DDBJ whole genome shotgun (WGS) entry which is preliminary data.</text>
</comment>
<dbReference type="GO" id="GO:0061630">
    <property type="term" value="F:ubiquitin protein ligase activity"/>
    <property type="evidence" value="ECO:0007669"/>
    <property type="project" value="UniProtKB-EC"/>
</dbReference>
<dbReference type="InterPro" id="IPR011990">
    <property type="entry name" value="TPR-like_helical_dom_sf"/>
</dbReference>
<dbReference type="GO" id="GO:0005737">
    <property type="term" value="C:cytoplasm"/>
    <property type="evidence" value="ECO:0007669"/>
    <property type="project" value="TreeGrafter"/>
</dbReference>
<dbReference type="EMBL" id="JAHRHJ020000001">
    <property type="protein sequence ID" value="KAH9332072.1"/>
    <property type="molecule type" value="Genomic_DNA"/>
</dbReference>
<dbReference type="Gene3D" id="1.25.40.10">
    <property type="entry name" value="Tetratricopeptide repeat domain"/>
    <property type="match status" value="1"/>
</dbReference>
<dbReference type="SUPFAM" id="SSF48452">
    <property type="entry name" value="TPR-like"/>
    <property type="match status" value="1"/>
</dbReference>
<protein>
    <recommendedName>
        <fullName evidence="2">RING-type E3 ubiquitin transferase</fullName>
        <ecNumber evidence="2">2.3.2.27</ecNumber>
    </recommendedName>
</protein>
<feature type="repeat" description="TPR" evidence="7">
    <location>
        <begin position="13"/>
        <end position="46"/>
    </location>
</feature>
<comment type="catalytic activity">
    <reaction evidence="1">
        <text>S-ubiquitinyl-[E2 ubiquitin-conjugating enzyme]-L-cysteine + [acceptor protein]-L-lysine = [E2 ubiquitin-conjugating enzyme]-L-cysteine + N(6)-ubiquitinyl-[acceptor protein]-L-lysine.</text>
        <dbReference type="EC" id="2.3.2.27"/>
    </reaction>
</comment>
<evidence type="ECO:0000256" key="7">
    <source>
        <dbReference type="PROSITE-ProRule" id="PRU00339"/>
    </source>
</evidence>
<dbReference type="GO" id="GO:0006515">
    <property type="term" value="P:protein quality control for misfolded or incompletely synthesized proteins"/>
    <property type="evidence" value="ECO:0007669"/>
    <property type="project" value="TreeGrafter"/>
</dbReference>
<dbReference type="PANTHER" id="PTHR46803">
    <property type="entry name" value="E3 UBIQUITIN-PROTEIN LIGASE CHIP"/>
    <property type="match status" value="1"/>
</dbReference>
<keyword evidence="4" id="KW-0677">Repeat</keyword>
<evidence type="ECO:0000256" key="2">
    <source>
        <dbReference type="ARBA" id="ARBA00012483"/>
    </source>
</evidence>
<dbReference type="SMART" id="SM00028">
    <property type="entry name" value="TPR"/>
    <property type="match status" value="3"/>
</dbReference>
<name>A0AA38H2U6_TAXCH</name>
<dbReference type="GO" id="GO:0045862">
    <property type="term" value="P:positive regulation of proteolysis"/>
    <property type="evidence" value="ECO:0007669"/>
    <property type="project" value="TreeGrafter"/>
</dbReference>
<dbReference type="Pfam" id="PF13181">
    <property type="entry name" value="TPR_8"/>
    <property type="match status" value="1"/>
</dbReference>
<evidence type="ECO:0000256" key="4">
    <source>
        <dbReference type="ARBA" id="ARBA00022737"/>
    </source>
</evidence>
<dbReference type="Pfam" id="PF07719">
    <property type="entry name" value="TPR_2"/>
    <property type="match status" value="1"/>
</dbReference>